<dbReference type="EMBL" id="CP000683">
    <property type="protein sequence ID" value="ABV84921.1"/>
    <property type="molecule type" value="Genomic_DNA"/>
</dbReference>
<feature type="region of interest" description="Disordered" evidence="2">
    <location>
        <begin position="186"/>
        <end position="205"/>
    </location>
</feature>
<keyword evidence="5" id="KW-1185">Reference proteome</keyword>
<dbReference type="NCBIfam" id="TIGR03774">
    <property type="entry name" value="RPE2"/>
    <property type="match status" value="1"/>
</dbReference>
<organism evidence="4 5">
    <name type="scientific">Rickettsia massiliae (strain Mtu5)</name>
    <dbReference type="NCBI Taxonomy" id="416276"/>
    <lineage>
        <taxon>Bacteria</taxon>
        <taxon>Pseudomonadati</taxon>
        <taxon>Pseudomonadota</taxon>
        <taxon>Alphaproteobacteria</taxon>
        <taxon>Rickettsiales</taxon>
        <taxon>Rickettsiaceae</taxon>
        <taxon>Rickettsieae</taxon>
        <taxon>Rickettsia</taxon>
        <taxon>spotted fever group</taxon>
    </lineage>
</organism>
<dbReference type="InterPro" id="IPR057460">
    <property type="entry name" value="CAF17_C"/>
</dbReference>
<feature type="domain" description="CAF17 C-terminal" evidence="3">
    <location>
        <begin position="267"/>
        <end position="337"/>
    </location>
</feature>
<dbReference type="FunFam" id="2.40.30.160:FF:000003">
    <property type="entry name" value="Ccr4 associated factor"/>
    <property type="match status" value="1"/>
</dbReference>
<accession>A8F1Y5</accession>
<dbReference type="Gene3D" id="3.30.1360.120">
    <property type="entry name" value="Probable tRNA modification gtpase trme, domain 1"/>
    <property type="match status" value="1"/>
</dbReference>
<keyword evidence="1" id="KW-0809">Transit peptide</keyword>
<protein>
    <submittedName>
        <fullName evidence="4">Aminomethyltransferase</fullName>
    </submittedName>
</protein>
<dbReference type="KEGG" id="rms:RMA_0790"/>
<dbReference type="InterPro" id="IPR045179">
    <property type="entry name" value="YgfZ/GcvT"/>
</dbReference>
<dbReference type="AlphaFoldDB" id="A8F1Y5"/>
<dbReference type="Pfam" id="PF25455">
    <property type="entry name" value="Beta-barrel_CAF17_C"/>
    <property type="match status" value="1"/>
</dbReference>
<dbReference type="HOGENOM" id="CLU_007884_7_1_5"/>
<dbReference type="NCBIfam" id="TIGR03317">
    <property type="entry name" value="ygfZ_signature"/>
    <property type="match status" value="1"/>
</dbReference>
<dbReference type="Proteomes" id="UP000001311">
    <property type="component" value="Chromosome"/>
</dbReference>
<dbReference type="GO" id="GO:0008168">
    <property type="term" value="F:methyltransferase activity"/>
    <property type="evidence" value="ECO:0007669"/>
    <property type="project" value="UniProtKB-KW"/>
</dbReference>
<reference evidence="4 5" key="1">
    <citation type="journal article" date="2007" name="Genome Res.">
        <title>Lateral gene transfer between obligate intracellular bacteria: evidence from the Rickettsia massiliae genome.</title>
        <authorList>
            <person name="Blanc G."/>
            <person name="Ogata H."/>
            <person name="Robert C."/>
            <person name="Audic S."/>
            <person name="Claverie J.-M."/>
            <person name="Raoult D."/>
        </authorList>
    </citation>
    <scope>NUCLEOTIDE SEQUENCE [LARGE SCALE GENOMIC DNA]</scope>
    <source>
        <strain evidence="5">Mtu5</strain>
    </source>
</reference>
<evidence type="ECO:0000256" key="1">
    <source>
        <dbReference type="ARBA" id="ARBA00022946"/>
    </source>
</evidence>
<dbReference type="InterPro" id="IPR027266">
    <property type="entry name" value="TrmE/GcvT-like"/>
</dbReference>
<dbReference type="InterPro" id="IPR017703">
    <property type="entry name" value="YgfZ/GCV_T_CS"/>
</dbReference>
<name>A8F1Y5_RICM5</name>
<dbReference type="SUPFAM" id="SSF103025">
    <property type="entry name" value="Folate-binding domain"/>
    <property type="match status" value="1"/>
</dbReference>
<proteinExistence type="predicted"/>
<sequence length="338" mass="38618">MIIMYEILSNREVIKIIGFDSVKFLQNLITNDICKSNSVEFGYKEQGAKPIIIGETTSNAVGESKSIDYNYCYTYLLNNQGRYLFDFFVYVHNPEEIYLDIDKSNKAALIEYLNFYKFRSKIQVIDCSDEYKVIYSLQKLDINSLITVRDPRYAKLGFRSINKLDVIPWLDRGIQKIIKKDWTPWSSHGVTEGAPPPSTTSPSESGNLIYLEDKYNFAIIDGVEDLITDKSIPNMYGAEELNAISFDKGCYVGQEVISRAKYQGVIRRKIYKITADEDLSSLVKDEEILADNNKIGVICSSYHNKAIALIREEKYLADKEADVTVKGIKINLSLAPWY</sequence>
<evidence type="ECO:0000259" key="3">
    <source>
        <dbReference type="Pfam" id="PF25455"/>
    </source>
</evidence>
<dbReference type="GO" id="GO:0032259">
    <property type="term" value="P:methylation"/>
    <property type="evidence" value="ECO:0007669"/>
    <property type="project" value="UniProtKB-KW"/>
</dbReference>
<dbReference type="GO" id="GO:0016226">
    <property type="term" value="P:iron-sulfur cluster assembly"/>
    <property type="evidence" value="ECO:0007669"/>
    <property type="project" value="TreeGrafter"/>
</dbReference>
<gene>
    <name evidence="4" type="ordered locus">RMA_0790</name>
</gene>
<dbReference type="Gene3D" id="2.40.30.160">
    <property type="match status" value="1"/>
</dbReference>
<evidence type="ECO:0000313" key="4">
    <source>
        <dbReference type="EMBL" id="ABV84921.1"/>
    </source>
</evidence>
<evidence type="ECO:0000313" key="5">
    <source>
        <dbReference type="Proteomes" id="UP000001311"/>
    </source>
</evidence>
<dbReference type="PANTHER" id="PTHR22602:SF0">
    <property type="entry name" value="TRANSFERASE CAF17, MITOCHONDRIAL-RELATED"/>
    <property type="match status" value="1"/>
</dbReference>
<dbReference type="InterPro" id="IPR022436">
    <property type="entry name" value="RPE2"/>
</dbReference>
<dbReference type="PANTHER" id="PTHR22602">
    <property type="entry name" value="TRANSFERASE CAF17, MITOCHONDRIAL-RELATED"/>
    <property type="match status" value="1"/>
</dbReference>
<evidence type="ECO:0000256" key="2">
    <source>
        <dbReference type="SAM" id="MobiDB-lite"/>
    </source>
</evidence>